<reference evidence="2" key="1">
    <citation type="journal article" date="2019" name="bioRxiv">
        <title>The Genome of the Zebra Mussel, Dreissena polymorpha: A Resource for Invasive Species Research.</title>
        <authorList>
            <person name="McCartney M.A."/>
            <person name="Auch B."/>
            <person name="Kono T."/>
            <person name="Mallez S."/>
            <person name="Zhang Y."/>
            <person name="Obille A."/>
            <person name="Becker A."/>
            <person name="Abrahante J.E."/>
            <person name="Garbe J."/>
            <person name="Badalamenti J.P."/>
            <person name="Herman A."/>
            <person name="Mangelson H."/>
            <person name="Liachko I."/>
            <person name="Sullivan S."/>
            <person name="Sone E.D."/>
            <person name="Koren S."/>
            <person name="Silverstein K.A.T."/>
            <person name="Beckman K.B."/>
            <person name="Gohl D.M."/>
        </authorList>
    </citation>
    <scope>NUCLEOTIDE SEQUENCE</scope>
    <source>
        <strain evidence="2">Duluth1</strain>
        <tissue evidence="2">Whole animal</tissue>
    </source>
</reference>
<keyword evidence="1" id="KW-0175">Coiled coil</keyword>
<name>A0A9D4G1N6_DREPO</name>
<dbReference type="EMBL" id="JAIWYP010000006">
    <property type="protein sequence ID" value="KAH3807161.1"/>
    <property type="molecule type" value="Genomic_DNA"/>
</dbReference>
<protein>
    <submittedName>
        <fullName evidence="2">Uncharacterized protein</fullName>
    </submittedName>
</protein>
<proteinExistence type="predicted"/>
<dbReference type="AlphaFoldDB" id="A0A9D4G1N6"/>
<evidence type="ECO:0000256" key="1">
    <source>
        <dbReference type="SAM" id="Coils"/>
    </source>
</evidence>
<accession>A0A9D4G1N6</accession>
<dbReference type="InterPro" id="IPR011990">
    <property type="entry name" value="TPR-like_helical_dom_sf"/>
</dbReference>
<evidence type="ECO:0000313" key="2">
    <source>
        <dbReference type="EMBL" id="KAH3807161.1"/>
    </source>
</evidence>
<dbReference type="PANTHER" id="PTHR46014">
    <property type="entry name" value="TETRATRICOPEPTIDE REPEAT PROTEIN 1"/>
    <property type="match status" value="1"/>
</dbReference>
<reference evidence="2" key="2">
    <citation type="submission" date="2020-11" db="EMBL/GenBank/DDBJ databases">
        <authorList>
            <person name="McCartney M.A."/>
            <person name="Auch B."/>
            <person name="Kono T."/>
            <person name="Mallez S."/>
            <person name="Becker A."/>
            <person name="Gohl D.M."/>
            <person name="Silverstein K.A.T."/>
            <person name="Koren S."/>
            <person name="Bechman K.B."/>
            <person name="Herman A."/>
            <person name="Abrahante J.E."/>
            <person name="Garbe J."/>
        </authorList>
    </citation>
    <scope>NUCLEOTIDE SEQUENCE</scope>
    <source>
        <strain evidence="2">Duluth1</strain>
        <tissue evidence="2">Whole animal</tissue>
    </source>
</reference>
<evidence type="ECO:0000313" key="3">
    <source>
        <dbReference type="Proteomes" id="UP000828390"/>
    </source>
</evidence>
<keyword evidence="3" id="KW-1185">Reference proteome</keyword>
<dbReference type="SUPFAM" id="SSF48452">
    <property type="entry name" value="TPR-like"/>
    <property type="match status" value="1"/>
</dbReference>
<comment type="caution">
    <text evidence="2">The sequence shown here is derived from an EMBL/GenBank/DDBJ whole genome shotgun (WGS) entry which is preliminary data.</text>
</comment>
<sequence length="83" mass="9612">MKPTDWAFSRLKQANEQSVEQLRSELEQLKSQGNEALKSRDYVQALKFYDQGLLISQKSEQLYKEAAILYSNRANVCFTLGKH</sequence>
<dbReference type="Proteomes" id="UP000828390">
    <property type="component" value="Unassembled WGS sequence"/>
</dbReference>
<feature type="coiled-coil region" evidence="1">
    <location>
        <begin position="12"/>
        <end position="39"/>
    </location>
</feature>
<gene>
    <name evidence="2" type="ORF">DPMN_135494</name>
</gene>
<organism evidence="2 3">
    <name type="scientific">Dreissena polymorpha</name>
    <name type="common">Zebra mussel</name>
    <name type="synonym">Mytilus polymorpha</name>
    <dbReference type="NCBI Taxonomy" id="45954"/>
    <lineage>
        <taxon>Eukaryota</taxon>
        <taxon>Metazoa</taxon>
        <taxon>Spiralia</taxon>
        <taxon>Lophotrochozoa</taxon>
        <taxon>Mollusca</taxon>
        <taxon>Bivalvia</taxon>
        <taxon>Autobranchia</taxon>
        <taxon>Heteroconchia</taxon>
        <taxon>Euheterodonta</taxon>
        <taxon>Imparidentia</taxon>
        <taxon>Neoheterodontei</taxon>
        <taxon>Myida</taxon>
        <taxon>Dreissenoidea</taxon>
        <taxon>Dreissenidae</taxon>
        <taxon>Dreissena</taxon>
    </lineage>
</organism>
<dbReference type="Gene3D" id="1.25.40.10">
    <property type="entry name" value="Tetratricopeptide repeat domain"/>
    <property type="match status" value="1"/>
</dbReference>
<dbReference type="InterPro" id="IPR052769">
    <property type="entry name" value="TPR_domain_protein"/>
</dbReference>
<dbReference type="PANTHER" id="PTHR46014:SF1">
    <property type="entry name" value="TETRATRICOPEPTIDE REPEAT PROTEIN 1"/>
    <property type="match status" value="1"/>
</dbReference>